<gene>
    <name evidence="1" type="ORF">F2Q68_00042298</name>
</gene>
<protein>
    <submittedName>
        <fullName evidence="1">Uncharacterized protein</fullName>
    </submittedName>
</protein>
<dbReference type="Proteomes" id="UP000712281">
    <property type="component" value="Unassembled WGS sequence"/>
</dbReference>
<reference evidence="1" key="1">
    <citation type="submission" date="2019-12" db="EMBL/GenBank/DDBJ databases">
        <title>Genome sequencing and annotation of Brassica cretica.</title>
        <authorList>
            <person name="Studholme D.J."/>
            <person name="Sarris P.F."/>
        </authorList>
    </citation>
    <scope>NUCLEOTIDE SEQUENCE</scope>
    <source>
        <strain evidence="1">PFS-001/15</strain>
        <tissue evidence="1">Leaf</tissue>
    </source>
</reference>
<proteinExistence type="predicted"/>
<evidence type="ECO:0000313" key="1">
    <source>
        <dbReference type="EMBL" id="KAF2619343.1"/>
    </source>
</evidence>
<accession>A0A8S9MQI6</accession>
<sequence>MTETKMESMEESLTITILHDRLPMEVRTSNRMRNRIRDLQIDHDHVPLPREAEIFRVGDLVKPWEAKKKFQKSWKFKYNDVIQGTAVNLHTECLLKPDWIATLEMKITHSNMETNSVPQLPDLGNRLFSCGYMMSRLCMPRHVRDLSLRHFLSLTDSRPMVEDSGVTDRGNRRIQRVSKFLYVAATWDNTPQYLFCLAMNIAFKQIWELGCETWPNVSELVLLKTGPRSLSKGYEREAEGVFVICHLVDWIICRQLQGFRGKQQG</sequence>
<organism evidence="1 2">
    <name type="scientific">Brassica cretica</name>
    <name type="common">Mustard</name>
    <dbReference type="NCBI Taxonomy" id="69181"/>
    <lineage>
        <taxon>Eukaryota</taxon>
        <taxon>Viridiplantae</taxon>
        <taxon>Streptophyta</taxon>
        <taxon>Embryophyta</taxon>
        <taxon>Tracheophyta</taxon>
        <taxon>Spermatophyta</taxon>
        <taxon>Magnoliopsida</taxon>
        <taxon>eudicotyledons</taxon>
        <taxon>Gunneridae</taxon>
        <taxon>Pentapetalae</taxon>
        <taxon>rosids</taxon>
        <taxon>malvids</taxon>
        <taxon>Brassicales</taxon>
        <taxon>Brassicaceae</taxon>
        <taxon>Brassiceae</taxon>
        <taxon>Brassica</taxon>
    </lineage>
</organism>
<dbReference type="EMBL" id="QGKW02000007">
    <property type="protein sequence ID" value="KAF2619343.1"/>
    <property type="molecule type" value="Genomic_DNA"/>
</dbReference>
<evidence type="ECO:0000313" key="2">
    <source>
        <dbReference type="Proteomes" id="UP000712281"/>
    </source>
</evidence>
<comment type="caution">
    <text evidence="1">The sequence shown here is derived from an EMBL/GenBank/DDBJ whole genome shotgun (WGS) entry which is preliminary data.</text>
</comment>
<name>A0A8S9MQI6_BRACR</name>
<dbReference type="AlphaFoldDB" id="A0A8S9MQI6"/>